<accession>B9TLU6</accession>
<protein>
    <submittedName>
        <fullName evidence="1">Uncharacterized protein</fullName>
    </submittedName>
</protein>
<keyword evidence="2" id="KW-1185">Reference proteome</keyword>
<gene>
    <name evidence="1" type="ORF">RCOM_2057450</name>
</gene>
<dbReference type="EMBL" id="EQ987457">
    <property type="protein sequence ID" value="EEF23168.1"/>
    <property type="molecule type" value="Genomic_DNA"/>
</dbReference>
<name>B9TLU6_RICCO</name>
<reference evidence="2" key="1">
    <citation type="journal article" date="2010" name="Nat. Biotechnol.">
        <title>Draft genome sequence of the oilseed species Ricinus communis.</title>
        <authorList>
            <person name="Chan A.P."/>
            <person name="Crabtree J."/>
            <person name="Zhao Q."/>
            <person name="Lorenzi H."/>
            <person name="Orvis J."/>
            <person name="Puiu D."/>
            <person name="Melake-Berhan A."/>
            <person name="Jones K.M."/>
            <person name="Redman J."/>
            <person name="Chen G."/>
            <person name="Cahoon E.B."/>
            <person name="Gedil M."/>
            <person name="Stanke M."/>
            <person name="Haas B.J."/>
            <person name="Wortman J.R."/>
            <person name="Fraser-Liggett C.M."/>
            <person name="Ravel J."/>
            <person name="Rabinowicz P.D."/>
        </authorList>
    </citation>
    <scope>NUCLEOTIDE SEQUENCE [LARGE SCALE GENOMIC DNA]</scope>
    <source>
        <strain evidence="2">cv. Hale</strain>
    </source>
</reference>
<dbReference type="Proteomes" id="UP000008311">
    <property type="component" value="Unassembled WGS sequence"/>
</dbReference>
<evidence type="ECO:0000313" key="1">
    <source>
        <dbReference type="EMBL" id="EEF23168.1"/>
    </source>
</evidence>
<dbReference type="AlphaFoldDB" id="B9TLU6"/>
<evidence type="ECO:0000313" key="2">
    <source>
        <dbReference type="Proteomes" id="UP000008311"/>
    </source>
</evidence>
<dbReference type="InParanoid" id="B9TLU6"/>
<proteinExistence type="predicted"/>
<organism evidence="1 2">
    <name type="scientific">Ricinus communis</name>
    <name type="common">Castor bean</name>
    <dbReference type="NCBI Taxonomy" id="3988"/>
    <lineage>
        <taxon>Eukaryota</taxon>
        <taxon>Viridiplantae</taxon>
        <taxon>Streptophyta</taxon>
        <taxon>Embryophyta</taxon>
        <taxon>Tracheophyta</taxon>
        <taxon>Spermatophyta</taxon>
        <taxon>Magnoliopsida</taxon>
        <taxon>eudicotyledons</taxon>
        <taxon>Gunneridae</taxon>
        <taxon>Pentapetalae</taxon>
        <taxon>rosids</taxon>
        <taxon>fabids</taxon>
        <taxon>Malpighiales</taxon>
        <taxon>Euphorbiaceae</taxon>
        <taxon>Acalyphoideae</taxon>
        <taxon>Acalypheae</taxon>
        <taxon>Ricinus</taxon>
    </lineage>
</organism>
<sequence>MPDRQLWRRHDARAEQLVDHREQAVDRLCGRKIGPQLLLRQRVARQSQLLRCVGNIPSLQIGNAQLRLREIFQLLILALRQRLRLGGKIAQEAEHLVTAAGHFRRERQRRVILEAEQSCQLLAGVEDIDHLLGVVPLAGAGALVGGARGVGGVELAAQLAVLGVLHRRQIGGGIERDDITVESARMRRLLVDLQRGRRHAAQALGIGDVLAPALGSVEHVVRERGTELGELLA</sequence>